<keyword evidence="2" id="KW-1185">Reference proteome</keyword>
<evidence type="ECO:0000313" key="1">
    <source>
        <dbReference type="EMBL" id="KAK7359412.1"/>
    </source>
</evidence>
<organism evidence="1 2">
    <name type="scientific">Canavalia gladiata</name>
    <name type="common">Sword bean</name>
    <name type="synonym">Dolichos gladiatus</name>
    <dbReference type="NCBI Taxonomy" id="3824"/>
    <lineage>
        <taxon>Eukaryota</taxon>
        <taxon>Viridiplantae</taxon>
        <taxon>Streptophyta</taxon>
        <taxon>Embryophyta</taxon>
        <taxon>Tracheophyta</taxon>
        <taxon>Spermatophyta</taxon>
        <taxon>Magnoliopsida</taxon>
        <taxon>eudicotyledons</taxon>
        <taxon>Gunneridae</taxon>
        <taxon>Pentapetalae</taxon>
        <taxon>rosids</taxon>
        <taxon>fabids</taxon>
        <taxon>Fabales</taxon>
        <taxon>Fabaceae</taxon>
        <taxon>Papilionoideae</taxon>
        <taxon>50 kb inversion clade</taxon>
        <taxon>NPAAA clade</taxon>
        <taxon>indigoferoid/millettioid clade</taxon>
        <taxon>Phaseoleae</taxon>
        <taxon>Canavalia</taxon>
    </lineage>
</organism>
<accession>A0AAN9MRR2</accession>
<comment type="caution">
    <text evidence="1">The sequence shown here is derived from an EMBL/GenBank/DDBJ whole genome shotgun (WGS) entry which is preliminary data.</text>
</comment>
<evidence type="ECO:0000313" key="2">
    <source>
        <dbReference type="Proteomes" id="UP001367508"/>
    </source>
</evidence>
<sequence>MNAVDPVLLAVPQCWVLRCALNFNGDSSLNFGVFIDYPFSQLDNWDLLLANVLGFQSGQYLQCWLWMLIAYEC</sequence>
<dbReference type="Proteomes" id="UP001367508">
    <property type="component" value="Unassembled WGS sequence"/>
</dbReference>
<dbReference type="AlphaFoldDB" id="A0AAN9MRR2"/>
<name>A0AAN9MRR2_CANGL</name>
<protein>
    <submittedName>
        <fullName evidence="1">Uncharacterized protein</fullName>
    </submittedName>
</protein>
<dbReference type="EMBL" id="JAYMYQ010000001">
    <property type="protein sequence ID" value="KAK7359412.1"/>
    <property type="molecule type" value="Genomic_DNA"/>
</dbReference>
<proteinExistence type="predicted"/>
<gene>
    <name evidence="1" type="ORF">VNO77_01372</name>
</gene>
<reference evidence="1 2" key="1">
    <citation type="submission" date="2024-01" db="EMBL/GenBank/DDBJ databases">
        <title>The genomes of 5 underutilized Papilionoideae crops provide insights into root nodulation and disease resistanc.</title>
        <authorList>
            <person name="Jiang F."/>
        </authorList>
    </citation>
    <scope>NUCLEOTIDE SEQUENCE [LARGE SCALE GENOMIC DNA]</scope>
    <source>
        <strain evidence="1">LVBAO_FW01</strain>
        <tissue evidence="1">Leaves</tissue>
    </source>
</reference>